<evidence type="ECO:0000313" key="4">
    <source>
        <dbReference type="Proteomes" id="UP000009282"/>
    </source>
</evidence>
<dbReference type="OrthoDB" id="9801086at2"/>
<keyword evidence="4" id="KW-1185">Reference proteome</keyword>
<dbReference type="Proteomes" id="UP000009282">
    <property type="component" value="Chromosome"/>
</dbReference>
<feature type="chain" id="PRO_5003467949" description="DUF2202 domain-containing protein" evidence="1">
    <location>
        <begin position="20"/>
        <end position="228"/>
    </location>
</feature>
<dbReference type="HOGENOM" id="CLU_051317_1_2_6"/>
<sequence>MKKLIALSTILLTLFILNACGGSSNYTPPLVEVDLDGSTTINSNTLASNLNNILPSDLSAAEEESLAFMREEEKLARDVYTALHNIYGQKIFTNIAASEQTHTDAVLALIERYELVDPMQTDTFGIFVNSELQLIYDTLVTSGSISLLEGLFVGATVEELDIYDLQNQKDNVIDNADIIYVYDNLLKGSRNHLRSFDKQIKNNGGVYTPVYISQELYDSIINSSIERN</sequence>
<feature type="signal peptide" evidence="1">
    <location>
        <begin position="1"/>
        <end position="19"/>
    </location>
</feature>
<dbReference type="InterPro" id="IPR019243">
    <property type="entry name" value="DUF2202"/>
</dbReference>
<evidence type="ECO:0000256" key="1">
    <source>
        <dbReference type="SAM" id="SignalP"/>
    </source>
</evidence>
<evidence type="ECO:0000313" key="3">
    <source>
        <dbReference type="EMBL" id="AEP30956.1"/>
    </source>
</evidence>
<evidence type="ECO:0000259" key="2">
    <source>
        <dbReference type="Pfam" id="PF09968"/>
    </source>
</evidence>
<dbReference type="CDD" id="cd01048">
    <property type="entry name" value="Ferritin_like_AB2"/>
    <property type="match status" value="1"/>
</dbReference>
<accession>G4QMK4</accession>
<dbReference type="KEGG" id="gni:GNIT_2859"/>
<dbReference type="SUPFAM" id="SSF47240">
    <property type="entry name" value="Ferritin-like"/>
    <property type="match status" value="1"/>
</dbReference>
<dbReference type="Pfam" id="PF09968">
    <property type="entry name" value="DUF2202"/>
    <property type="match status" value="1"/>
</dbReference>
<protein>
    <recommendedName>
        <fullName evidence="2">DUF2202 domain-containing protein</fullName>
    </recommendedName>
</protein>
<feature type="domain" description="DUF2202" evidence="2">
    <location>
        <begin position="63"/>
        <end position="223"/>
    </location>
</feature>
<dbReference type="EMBL" id="CP003060">
    <property type="protein sequence ID" value="AEP30956.1"/>
    <property type="molecule type" value="Genomic_DNA"/>
</dbReference>
<name>G4QMK4_GLANF</name>
<proteinExistence type="predicted"/>
<dbReference type="InterPro" id="IPR012347">
    <property type="entry name" value="Ferritin-like"/>
</dbReference>
<gene>
    <name evidence="3" type="ordered locus">GNIT_2859</name>
</gene>
<dbReference type="Gene3D" id="1.20.1260.10">
    <property type="match status" value="1"/>
</dbReference>
<dbReference type="STRING" id="1085623.GNIT_2859"/>
<dbReference type="eggNOG" id="COG4902">
    <property type="taxonomic scope" value="Bacteria"/>
</dbReference>
<dbReference type="AlphaFoldDB" id="G4QMK4"/>
<keyword evidence="1" id="KW-0732">Signal</keyword>
<reference evidence="3 4" key="1">
    <citation type="journal article" date="2011" name="J. Bacteriol.">
        <title>Complete genome sequence of seawater bacterium Glaciecola nitratireducens FR1064T.</title>
        <authorList>
            <person name="Bian F."/>
            <person name="Qin Q.L."/>
            <person name="Xie B.B."/>
            <person name="Shu Y.L."/>
            <person name="Zhang X.Y."/>
            <person name="Yu Y."/>
            <person name="Chen B."/>
            <person name="Chen X.L."/>
            <person name="Zhou B.C."/>
            <person name="Zhang Y.Z."/>
        </authorList>
    </citation>
    <scope>NUCLEOTIDE SEQUENCE [LARGE SCALE GENOMIC DNA]</scope>
    <source>
        <strain evidence="4">JCM 12485 / KCTC 12276 / FR1064</strain>
    </source>
</reference>
<organism evidence="3 4">
    <name type="scientific">Glaciecola nitratireducens (strain JCM 12485 / KCTC 12276 / FR1064)</name>
    <dbReference type="NCBI Taxonomy" id="1085623"/>
    <lineage>
        <taxon>Bacteria</taxon>
        <taxon>Pseudomonadati</taxon>
        <taxon>Pseudomonadota</taxon>
        <taxon>Gammaproteobacteria</taxon>
        <taxon>Alteromonadales</taxon>
        <taxon>Alteromonadaceae</taxon>
        <taxon>Brumicola</taxon>
    </lineage>
</organism>
<dbReference type="RefSeq" id="WP_014109829.1">
    <property type="nucleotide sequence ID" value="NC_016041.1"/>
</dbReference>
<dbReference type="InterPro" id="IPR009078">
    <property type="entry name" value="Ferritin-like_SF"/>
</dbReference>